<gene>
    <name evidence="3" type="ORF">GPA22_13055</name>
</gene>
<evidence type="ECO:0000313" key="4">
    <source>
        <dbReference type="Proteomes" id="UP000623795"/>
    </source>
</evidence>
<evidence type="ECO:0000256" key="1">
    <source>
        <dbReference type="SAM" id="MobiDB-lite"/>
    </source>
</evidence>
<dbReference type="InterPro" id="IPR057699">
    <property type="entry name" value="DUF7939"/>
</dbReference>
<dbReference type="SUPFAM" id="SSF53756">
    <property type="entry name" value="UDP-Glycosyltransferase/glycogen phosphorylase"/>
    <property type="match status" value="1"/>
</dbReference>
<dbReference type="Gene3D" id="3.40.50.2000">
    <property type="entry name" value="Glycogen Phosphorylase B"/>
    <property type="match status" value="2"/>
</dbReference>
<dbReference type="Pfam" id="PF13692">
    <property type="entry name" value="Glyco_trans_1_4"/>
    <property type="match status" value="1"/>
</dbReference>
<dbReference type="EMBL" id="WTVN01000019">
    <property type="protein sequence ID" value="NMG44650.1"/>
    <property type="molecule type" value="Genomic_DNA"/>
</dbReference>
<reference evidence="3 4" key="1">
    <citation type="submission" date="2019-12" db="EMBL/GenBank/DDBJ databases">
        <title>Comparative genomics gives insights into the taxonomy of the Azoarcus-Aromatoleum group and reveals separate origins of nif in the plant-associated Azoarcus and non-plant-associated Aromatoleum sub-groups.</title>
        <authorList>
            <person name="Lafos M."/>
            <person name="Maluk M."/>
            <person name="Batista M."/>
            <person name="Junghare M."/>
            <person name="Carmona M."/>
            <person name="Faoro H."/>
            <person name="Cruz L.M."/>
            <person name="Battistoni F."/>
            <person name="De Souza E."/>
            <person name="Pedrosa F."/>
            <person name="Chen W.-M."/>
            <person name="Poole P.S."/>
            <person name="Dixon R.A."/>
            <person name="James E.K."/>
        </authorList>
    </citation>
    <scope>NUCLEOTIDE SEQUENCE [LARGE SCALE GENOMIC DNA]</scope>
    <source>
        <strain evidence="3 4">Td21</strain>
    </source>
</reference>
<dbReference type="Pfam" id="PF25607">
    <property type="entry name" value="DUF7939"/>
    <property type="match status" value="1"/>
</dbReference>
<sequence length="870" mass="94676">MVRSGGLPGATTLALAWLALAVALIIAAPHPAYAEAGGDSARPGQALWVEAELQPDALHLHAQARYTLRLYQAVSVRELAFHAPEAARAEIRPAGETTREETRAGHRYRVTERHYAVFPFASGPLQLTGGHVSLRTDDDSSPIRRIDAPPLNRQVSPVPAGHSPQEWLPARALTLTETWPPDVPQLPPGQALRRTIRIEATGVAAAQIPPLAPGADGFSLHPAPPRLEERTEDGWITGIREQTWLLVPRQGGDFTLPALQLPWWDPVTGQAQQATLPARPITATAPPGAADPAATEPDAPAAALAPTRMSAPATTRDASAHTTATTLLIAMALLAASALLLHRYRRTATLRGLRRACRNNDPTAARAALLQWSREIGIPGPDSLLALARHLGGAAAHAELAALDRHLYGDPRQAWNGRRLIAALRSEHPDLALFRLQLSGMTRGKPALHPQAMVEIPDTCCNYPLREPVNTPAPSGPRRPERAICPEVMSAPIEHAPPLDVLMVSTSYPSTLTDWRGLFIRHLSDALARRRDLALQLWAPPGDSHPAVRAAATPAESAWLAALMQKGGIAHLLRNSPPQGMAHALRLLQFLRSTYARSRQVDVYHINWLQNALPLPANGRPALITVLGTDMQLMKLPLMATLLRRAMRGRAVAICPNAEWMVPELTERFGDVATVRFVPFGIDPGWYAIERTFAPNAPARWLAVTRLTRGKLGPLFEWSEPHFRDGTRELHLFGPMQEEITLPDWVHYHGPAAPAQLMGEWFPHARGLITLSQHAEGRPQVMLEAMAAGLPIIASRLPAHENIVFHDGTGALCDRPQDVATALERLEAPDANLRAGAAARAWVAREIGTWDDCAARYTALYRQLLDDGKA</sequence>
<comment type="caution">
    <text evidence="3">The sequence shown here is derived from an EMBL/GenBank/DDBJ whole genome shotgun (WGS) entry which is preliminary data.</text>
</comment>
<feature type="region of interest" description="Disordered" evidence="1">
    <location>
        <begin position="134"/>
        <end position="164"/>
    </location>
</feature>
<evidence type="ECO:0000259" key="2">
    <source>
        <dbReference type="Pfam" id="PF25607"/>
    </source>
</evidence>
<dbReference type="PANTHER" id="PTHR40940:SF1">
    <property type="entry name" value="PROTEIN BATD"/>
    <property type="match status" value="1"/>
</dbReference>
<protein>
    <submittedName>
        <fullName evidence="3">Glycosyltransferase</fullName>
    </submittedName>
</protein>
<dbReference type="RefSeq" id="WP_169256509.1">
    <property type="nucleotide sequence ID" value="NZ_WTVN01000019.1"/>
</dbReference>
<dbReference type="CDD" id="cd03801">
    <property type="entry name" value="GT4_PimA-like"/>
    <property type="match status" value="1"/>
</dbReference>
<evidence type="ECO:0000313" key="3">
    <source>
        <dbReference type="EMBL" id="NMG44650.1"/>
    </source>
</evidence>
<organism evidence="3 4">
    <name type="scientific">Aromatoleum toluvorans</name>
    <dbReference type="NCBI Taxonomy" id="92002"/>
    <lineage>
        <taxon>Bacteria</taxon>
        <taxon>Pseudomonadati</taxon>
        <taxon>Pseudomonadota</taxon>
        <taxon>Betaproteobacteria</taxon>
        <taxon>Rhodocyclales</taxon>
        <taxon>Rhodocyclaceae</taxon>
        <taxon>Aromatoleum</taxon>
    </lineage>
</organism>
<accession>A0ABX1PZL7</accession>
<dbReference type="PANTHER" id="PTHR40940">
    <property type="entry name" value="PROTEIN BATD-RELATED"/>
    <property type="match status" value="1"/>
</dbReference>
<proteinExistence type="predicted"/>
<name>A0ABX1PZL7_9RHOO</name>
<keyword evidence="4" id="KW-1185">Reference proteome</keyword>
<feature type="region of interest" description="Disordered" evidence="1">
    <location>
        <begin position="281"/>
        <end position="300"/>
    </location>
</feature>
<dbReference type="Proteomes" id="UP000623795">
    <property type="component" value="Unassembled WGS sequence"/>
</dbReference>
<feature type="compositionally biased region" description="Basic and acidic residues" evidence="1">
    <location>
        <begin position="134"/>
        <end position="147"/>
    </location>
</feature>
<dbReference type="InterPro" id="IPR025738">
    <property type="entry name" value="BatD"/>
</dbReference>
<feature type="domain" description="DUF7939" evidence="2">
    <location>
        <begin position="348"/>
        <end position="428"/>
    </location>
</feature>